<reference evidence="1 2" key="1">
    <citation type="submission" date="2019-02" db="EMBL/GenBank/DDBJ databases">
        <title>Draft Genome Sequence of the Prevotella sp. BCRC 81118, Isolated from Human Feces.</title>
        <authorList>
            <person name="Huang C.-H."/>
        </authorList>
    </citation>
    <scope>NUCLEOTIDE SEQUENCE [LARGE SCALE GENOMIC DNA]</scope>
    <source>
        <strain evidence="1 2">BCRC 81118</strain>
    </source>
</reference>
<dbReference type="OrthoDB" id="1068063at2"/>
<gene>
    <name evidence="1" type="ORF">EXN75_01855</name>
</gene>
<sequence length="214" mass="25040">MAKHPLWKDEYWLLLLQLYQKKPMGVKPLYSKGMVNLALELHIAPEVLHEQMFKLRMVTPRIKRLWDKYGDNPKKLARDIHLLKKMEGCGNATQFYQGVSIRESFEHDWEPIEAEPSLTPVKLIIILDLYFQLTPITMVPETPEIIDLAKLIKTSTKVIVEAMNVFQICDPYLNRNDVVISHLIDACSKIWQRYGNGNPDKLYKLALELKEYFK</sequence>
<dbReference type="RefSeq" id="WP_118120025.1">
    <property type="nucleotide sequence ID" value="NZ_SGVY01000003.1"/>
</dbReference>
<organism evidence="1 2">
    <name type="scientific">Segatella hominis</name>
    <dbReference type="NCBI Taxonomy" id="2518605"/>
    <lineage>
        <taxon>Bacteria</taxon>
        <taxon>Pseudomonadati</taxon>
        <taxon>Bacteroidota</taxon>
        <taxon>Bacteroidia</taxon>
        <taxon>Bacteroidales</taxon>
        <taxon>Prevotellaceae</taxon>
        <taxon>Segatella</taxon>
    </lineage>
</organism>
<dbReference type="GeneID" id="302994039"/>
<dbReference type="Proteomes" id="UP000297872">
    <property type="component" value="Unassembled WGS sequence"/>
</dbReference>
<protein>
    <submittedName>
        <fullName evidence="1">Uncharacterized protein</fullName>
    </submittedName>
</protein>
<dbReference type="AlphaFoldDB" id="A0A4Y8VUR7"/>
<evidence type="ECO:0000313" key="1">
    <source>
        <dbReference type="EMBL" id="TFH84349.1"/>
    </source>
</evidence>
<dbReference type="EMBL" id="SGVY01000003">
    <property type="protein sequence ID" value="TFH84349.1"/>
    <property type="molecule type" value="Genomic_DNA"/>
</dbReference>
<proteinExistence type="predicted"/>
<keyword evidence="2" id="KW-1185">Reference proteome</keyword>
<accession>A0A4Y8VUR7</accession>
<comment type="caution">
    <text evidence="1">The sequence shown here is derived from an EMBL/GenBank/DDBJ whole genome shotgun (WGS) entry which is preliminary data.</text>
</comment>
<evidence type="ECO:0000313" key="2">
    <source>
        <dbReference type="Proteomes" id="UP000297872"/>
    </source>
</evidence>
<name>A0A4Y8VUR7_9BACT</name>